<comment type="caution">
    <text evidence="2">The sequence shown here is derived from an EMBL/GenBank/DDBJ whole genome shotgun (WGS) entry which is preliminary data.</text>
</comment>
<evidence type="ECO:0000313" key="2">
    <source>
        <dbReference type="EMBL" id="MFD2569171.1"/>
    </source>
</evidence>
<dbReference type="PANTHER" id="PTHR43682">
    <property type="entry name" value="LACTATE UTILIZATION PROTEIN C"/>
    <property type="match status" value="1"/>
</dbReference>
<name>A0ABW5LYS8_9BACT</name>
<dbReference type="InterPro" id="IPR037171">
    <property type="entry name" value="NagB/RpiA_transferase-like"/>
</dbReference>
<organism evidence="2 3">
    <name type="scientific">Spirosoma soli</name>
    <dbReference type="NCBI Taxonomy" id="1770529"/>
    <lineage>
        <taxon>Bacteria</taxon>
        <taxon>Pseudomonadati</taxon>
        <taxon>Bacteroidota</taxon>
        <taxon>Cytophagia</taxon>
        <taxon>Cytophagales</taxon>
        <taxon>Cytophagaceae</taxon>
        <taxon>Spirosoma</taxon>
    </lineage>
</organism>
<dbReference type="PANTHER" id="PTHR43682:SF1">
    <property type="entry name" value="LACTATE UTILIZATION PROTEIN C"/>
    <property type="match status" value="1"/>
</dbReference>
<dbReference type="InterPro" id="IPR003741">
    <property type="entry name" value="LUD_dom"/>
</dbReference>
<dbReference type="EMBL" id="JBHULN010000001">
    <property type="protein sequence ID" value="MFD2569171.1"/>
    <property type="molecule type" value="Genomic_DNA"/>
</dbReference>
<sequence length="198" mass="21343">MTSRDRILSSIKANAPALIPLPTQFTFESRFDDLTQKFIDVLASVGGIAEVVPDWATVIAKLQETYSGITAVATTIPELASLADTPLDGTSPHDLAGLNLAIIEGQLAVAENAAIWVDERHLPHRVLPMITQYLSIVVRQSTLVANMHDAYKLLKVDQTGFGTFICGPSKTADIEQSLVIGAHGARSLYVYILADGEE</sequence>
<reference evidence="3" key="1">
    <citation type="journal article" date="2019" name="Int. J. Syst. Evol. Microbiol.">
        <title>The Global Catalogue of Microorganisms (GCM) 10K type strain sequencing project: providing services to taxonomists for standard genome sequencing and annotation.</title>
        <authorList>
            <consortium name="The Broad Institute Genomics Platform"/>
            <consortium name="The Broad Institute Genome Sequencing Center for Infectious Disease"/>
            <person name="Wu L."/>
            <person name="Ma J."/>
        </authorList>
    </citation>
    <scope>NUCLEOTIDE SEQUENCE [LARGE SCALE GENOMIC DNA]</scope>
    <source>
        <strain evidence="3">KCTC 42805</strain>
    </source>
</reference>
<dbReference type="Proteomes" id="UP001597469">
    <property type="component" value="Unassembled WGS sequence"/>
</dbReference>
<gene>
    <name evidence="2" type="ORF">ACFSUS_00915</name>
</gene>
<protein>
    <submittedName>
        <fullName evidence="2">Lactate utilization protein C</fullName>
    </submittedName>
</protein>
<evidence type="ECO:0000259" key="1">
    <source>
        <dbReference type="Pfam" id="PF02589"/>
    </source>
</evidence>
<dbReference type="SUPFAM" id="SSF100950">
    <property type="entry name" value="NagB/RpiA/CoA transferase-like"/>
    <property type="match status" value="1"/>
</dbReference>
<dbReference type="RefSeq" id="WP_381517771.1">
    <property type="nucleotide sequence ID" value="NZ_JBHULN010000001.1"/>
</dbReference>
<accession>A0ABW5LYS8</accession>
<feature type="domain" description="LUD" evidence="1">
    <location>
        <begin position="99"/>
        <end position="193"/>
    </location>
</feature>
<proteinExistence type="predicted"/>
<dbReference type="Gene3D" id="3.40.50.10420">
    <property type="entry name" value="NagB/RpiA/CoA transferase-like"/>
    <property type="match status" value="1"/>
</dbReference>
<evidence type="ECO:0000313" key="3">
    <source>
        <dbReference type="Proteomes" id="UP001597469"/>
    </source>
</evidence>
<keyword evidence="3" id="KW-1185">Reference proteome</keyword>
<dbReference type="Pfam" id="PF02589">
    <property type="entry name" value="LUD_dom"/>
    <property type="match status" value="1"/>
</dbReference>
<dbReference type="InterPro" id="IPR024185">
    <property type="entry name" value="FTHF_cligase-like_sf"/>
</dbReference>